<feature type="chain" id="PRO_5006853468" description="DUF2780 domain-containing protein" evidence="1">
    <location>
        <begin position="20"/>
        <end position="189"/>
    </location>
</feature>
<proteinExistence type="predicted"/>
<protein>
    <recommendedName>
        <fullName evidence="4">DUF2780 domain-containing protein</fullName>
    </recommendedName>
</protein>
<dbReference type="RefSeq" id="WP_059313073.1">
    <property type="nucleotide sequence ID" value="NZ_CP013987.1"/>
</dbReference>
<dbReference type="OrthoDB" id="8546843at2"/>
<dbReference type="AlphaFoldDB" id="A0A0U4WEL7"/>
<organism evidence="2 3">
    <name type="scientific">Pseudomonas oryzihabitans</name>
    <dbReference type="NCBI Taxonomy" id="47885"/>
    <lineage>
        <taxon>Bacteria</taxon>
        <taxon>Pseudomonadati</taxon>
        <taxon>Pseudomonadota</taxon>
        <taxon>Gammaproteobacteria</taxon>
        <taxon>Pseudomonadales</taxon>
        <taxon>Pseudomonadaceae</taxon>
        <taxon>Pseudomonas</taxon>
    </lineage>
</organism>
<gene>
    <name evidence="2" type="ORF">APT59_00550</name>
</gene>
<evidence type="ECO:0000256" key="1">
    <source>
        <dbReference type="SAM" id="SignalP"/>
    </source>
</evidence>
<sequence>MRLSVLALPLVLAASPVFAFNLNDAVNAYNGANGNSNAKATAAAAATPQAQGLLQALTSQLNVTPQQAVGGTGALLGLAKNQLVGTDYRQLAKAVPGLDQLAGANATGGLAQLGGLGSLLGGGGKDAKESPLGSLLGNVDSRQDVDKTFNALGMNSGMTSQFAQVILGYLGKQGTQPSLLSTLGNVWGL</sequence>
<accession>A0A0U4WEL7</accession>
<dbReference type="Proteomes" id="UP000064137">
    <property type="component" value="Chromosome"/>
</dbReference>
<dbReference type="KEGG" id="por:APT59_00550"/>
<dbReference type="InterPro" id="IPR021302">
    <property type="entry name" value="DUF2780_VcgC/VcgE"/>
</dbReference>
<name>A0A0U4WEL7_9PSED</name>
<evidence type="ECO:0008006" key="4">
    <source>
        <dbReference type="Google" id="ProtNLM"/>
    </source>
</evidence>
<reference evidence="2 3" key="1">
    <citation type="submission" date="2016-01" db="EMBL/GenBank/DDBJ databases">
        <title>Annotation of Pseudomonas oryzihabitans USDA-ARS-USMARC-56511.</title>
        <authorList>
            <person name="Harhay G.P."/>
            <person name="Harhay D.M."/>
            <person name="Smith T.P.L."/>
            <person name="Bono J.L."/>
            <person name="Heaton M.P."/>
            <person name="Clawson M.L."/>
            <person name="Chitko-Mckown C.G."/>
            <person name="Capik S.F."/>
            <person name="DeDonder K.D."/>
            <person name="Apley M.D."/>
            <person name="Lubbers B.V."/>
            <person name="White B.J."/>
            <person name="Larson R.L."/>
        </authorList>
    </citation>
    <scope>NUCLEOTIDE SEQUENCE [LARGE SCALE GENOMIC DNA]</scope>
    <source>
        <strain evidence="2 3">USDA-ARS-USMARC-56511</strain>
    </source>
</reference>
<keyword evidence="1" id="KW-0732">Signal</keyword>
<evidence type="ECO:0000313" key="3">
    <source>
        <dbReference type="Proteomes" id="UP000064137"/>
    </source>
</evidence>
<dbReference type="Pfam" id="PF11075">
    <property type="entry name" value="DUF2780"/>
    <property type="match status" value="1"/>
</dbReference>
<dbReference type="EMBL" id="CP013987">
    <property type="protein sequence ID" value="ALZ82764.1"/>
    <property type="molecule type" value="Genomic_DNA"/>
</dbReference>
<feature type="signal peptide" evidence="1">
    <location>
        <begin position="1"/>
        <end position="19"/>
    </location>
</feature>
<evidence type="ECO:0000313" key="2">
    <source>
        <dbReference type="EMBL" id="ALZ82764.1"/>
    </source>
</evidence>